<dbReference type="Proteomes" id="UP001645859">
    <property type="component" value="Unassembled WGS sequence"/>
</dbReference>
<evidence type="ECO:0000313" key="6">
    <source>
        <dbReference type="Proteomes" id="UP001645859"/>
    </source>
</evidence>
<dbReference type="Gene3D" id="3.40.50.2300">
    <property type="match status" value="2"/>
</dbReference>
<reference evidence="5 6" key="1">
    <citation type="submission" date="2018-09" db="EMBL/GenBank/DDBJ databases">
        <title>Comparative genomics of Leucobacter spp.</title>
        <authorList>
            <person name="Reis A.C."/>
            <person name="Kolvenbach B.A."/>
            <person name="Corvini P.F.X."/>
            <person name="Nunes O.C."/>
        </authorList>
    </citation>
    <scope>NUCLEOTIDE SEQUENCE [LARGE SCALE GENOMIC DNA]</scope>
    <source>
        <strain evidence="5 6">TAN 31504</strain>
    </source>
</reference>
<dbReference type="CDD" id="cd06267">
    <property type="entry name" value="PBP1_LacI_sugar_binding-like"/>
    <property type="match status" value="1"/>
</dbReference>
<organism evidence="5 6">
    <name type="scientific">Leucobacter chromiireducens subsp. solipictus</name>
    <dbReference type="NCBI Taxonomy" id="398235"/>
    <lineage>
        <taxon>Bacteria</taxon>
        <taxon>Bacillati</taxon>
        <taxon>Actinomycetota</taxon>
        <taxon>Actinomycetes</taxon>
        <taxon>Micrococcales</taxon>
        <taxon>Microbacteriaceae</taxon>
        <taxon>Leucobacter</taxon>
    </lineage>
</organism>
<sequence>MACGGCNRTAPRDQRAAGLAIHVGDRSLARAAPRGPRLHLKSMKQVGVVDIAREAGVSTATVSRVLNGSGAVTEATRAHVREVIARLGYTPNAFAASLRKGRNDAIGIAVASISQPWHVKLIRELRRAIRAQGFTTIVYDLEHSEEVLIEHAESARRLRLAGMVLATGDRLDAPDVRAALDQLVETVPLVVIGQQLPDAGWTTVAFDDVTASEHAVQELLERRAKPVLFLGEAASSYLSEERRIGVERALRAAPELLEGSELVTLTAGMDYAAGYREVMARAASLSQFGTVFCVNDELALGACRAVHELGFSVPNDVMVIGYGDVDMLPYVVPSLSSVSGDVHAVAERVVPAIMAGIDGRRMPNPAKLQRRIVHRESTGGSGEQ</sequence>
<dbReference type="InterPro" id="IPR010982">
    <property type="entry name" value="Lambda_DNA-bd_dom_sf"/>
</dbReference>
<dbReference type="InterPro" id="IPR000843">
    <property type="entry name" value="HTH_LacI"/>
</dbReference>
<dbReference type="SUPFAM" id="SSF47413">
    <property type="entry name" value="lambda repressor-like DNA-binding domains"/>
    <property type="match status" value="1"/>
</dbReference>
<dbReference type="Gene3D" id="1.10.260.40">
    <property type="entry name" value="lambda repressor-like DNA-binding domains"/>
    <property type="match status" value="1"/>
</dbReference>
<name>A0ABS1SEN0_9MICO</name>
<dbReference type="InterPro" id="IPR046335">
    <property type="entry name" value="LacI/GalR-like_sensor"/>
</dbReference>
<dbReference type="CDD" id="cd01392">
    <property type="entry name" value="HTH_LacI"/>
    <property type="match status" value="1"/>
</dbReference>
<dbReference type="SUPFAM" id="SSF53822">
    <property type="entry name" value="Periplasmic binding protein-like I"/>
    <property type="match status" value="1"/>
</dbReference>
<dbReference type="Pfam" id="PF13377">
    <property type="entry name" value="Peripla_BP_3"/>
    <property type="match status" value="1"/>
</dbReference>
<evidence type="ECO:0000259" key="4">
    <source>
        <dbReference type="PROSITE" id="PS50932"/>
    </source>
</evidence>
<keyword evidence="6" id="KW-1185">Reference proteome</keyword>
<dbReference type="PANTHER" id="PTHR30146">
    <property type="entry name" value="LACI-RELATED TRANSCRIPTIONAL REPRESSOR"/>
    <property type="match status" value="1"/>
</dbReference>
<accession>A0ABS1SEN0</accession>
<keyword evidence="2" id="KW-0238">DNA-binding</keyword>
<gene>
    <name evidence="5" type="ORF">D3230_06370</name>
</gene>
<dbReference type="InterPro" id="IPR028082">
    <property type="entry name" value="Peripla_BP_I"/>
</dbReference>
<protein>
    <submittedName>
        <fullName evidence="5">LacI family transcriptional regulator</fullName>
    </submittedName>
</protein>
<evidence type="ECO:0000256" key="2">
    <source>
        <dbReference type="ARBA" id="ARBA00023125"/>
    </source>
</evidence>
<dbReference type="Pfam" id="PF00356">
    <property type="entry name" value="LacI"/>
    <property type="match status" value="1"/>
</dbReference>
<evidence type="ECO:0000256" key="1">
    <source>
        <dbReference type="ARBA" id="ARBA00023015"/>
    </source>
</evidence>
<dbReference type="PROSITE" id="PS00356">
    <property type="entry name" value="HTH_LACI_1"/>
    <property type="match status" value="1"/>
</dbReference>
<evidence type="ECO:0000313" key="5">
    <source>
        <dbReference type="EMBL" id="MBL3678920.1"/>
    </source>
</evidence>
<dbReference type="PROSITE" id="PS50932">
    <property type="entry name" value="HTH_LACI_2"/>
    <property type="match status" value="1"/>
</dbReference>
<evidence type="ECO:0000256" key="3">
    <source>
        <dbReference type="ARBA" id="ARBA00023163"/>
    </source>
</evidence>
<keyword evidence="3" id="KW-0804">Transcription</keyword>
<keyword evidence="1" id="KW-0805">Transcription regulation</keyword>
<dbReference type="PRINTS" id="PR00036">
    <property type="entry name" value="HTHLACI"/>
</dbReference>
<proteinExistence type="predicted"/>
<dbReference type="SMART" id="SM00354">
    <property type="entry name" value="HTH_LACI"/>
    <property type="match status" value="1"/>
</dbReference>
<comment type="caution">
    <text evidence="5">The sequence shown here is derived from an EMBL/GenBank/DDBJ whole genome shotgun (WGS) entry which is preliminary data.</text>
</comment>
<dbReference type="PANTHER" id="PTHR30146:SF109">
    <property type="entry name" value="HTH-TYPE TRANSCRIPTIONAL REGULATOR GALS"/>
    <property type="match status" value="1"/>
</dbReference>
<dbReference type="EMBL" id="QYAC01000003">
    <property type="protein sequence ID" value="MBL3678920.1"/>
    <property type="molecule type" value="Genomic_DNA"/>
</dbReference>
<feature type="domain" description="HTH lacI-type" evidence="4">
    <location>
        <begin position="46"/>
        <end position="100"/>
    </location>
</feature>